<sequence length="33" mass="3898">MYELYNFINPLSGCNFVPVITKEHRADNRLITK</sequence>
<keyword evidence="2" id="KW-1185">Reference proteome</keyword>
<evidence type="ECO:0000313" key="1">
    <source>
        <dbReference type="EMBL" id="TDQ11077.1"/>
    </source>
</evidence>
<reference evidence="1 2" key="1">
    <citation type="submission" date="2019-03" db="EMBL/GenBank/DDBJ databases">
        <title>Genomic Encyclopedia of Archaeal and Bacterial Type Strains, Phase II (KMG-II): from individual species to whole genera.</title>
        <authorList>
            <person name="Goeker M."/>
        </authorList>
    </citation>
    <scope>NUCLEOTIDE SEQUENCE [LARGE SCALE GENOMIC DNA]</scope>
    <source>
        <strain evidence="1 2">DSM 19035</strain>
    </source>
</reference>
<comment type="caution">
    <text evidence="1">The sequence shown here is derived from an EMBL/GenBank/DDBJ whole genome shotgun (WGS) entry which is preliminary data.</text>
</comment>
<organism evidence="1 2">
    <name type="scientific">Pedobacter metabolipauper</name>
    <dbReference type="NCBI Taxonomy" id="425513"/>
    <lineage>
        <taxon>Bacteria</taxon>
        <taxon>Pseudomonadati</taxon>
        <taxon>Bacteroidota</taxon>
        <taxon>Sphingobacteriia</taxon>
        <taxon>Sphingobacteriales</taxon>
        <taxon>Sphingobacteriaceae</taxon>
        <taxon>Pedobacter</taxon>
    </lineage>
</organism>
<accession>A0A4R6SYE3</accession>
<dbReference type="Proteomes" id="UP000295620">
    <property type="component" value="Unassembled WGS sequence"/>
</dbReference>
<name>A0A4R6SYE3_9SPHI</name>
<proteinExistence type="predicted"/>
<dbReference type="EMBL" id="SNYC01000003">
    <property type="protein sequence ID" value="TDQ11077.1"/>
    <property type="molecule type" value="Genomic_DNA"/>
</dbReference>
<gene>
    <name evidence="1" type="ORF">ATK78_0191</name>
</gene>
<protein>
    <submittedName>
        <fullName evidence="1">Uncharacterized protein</fullName>
    </submittedName>
</protein>
<dbReference type="AlphaFoldDB" id="A0A4R6SYE3"/>
<evidence type="ECO:0000313" key="2">
    <source>
        <dbReference type="Proteomes" id="UP000295620"/>
    </source>
</evidence>